<evidence type="ECO:0000313" key="2">
    <source>
        <dbReference type="EMBL" id="RUL59449.1"/>
    </source>
</evidence>
<dbReference type="SUPFAM" id="SSF69304">
    <property type="entry name" value="Tricorn protease N-terminal domain"/>
    <property type="match status" value="1"/>
</dbReference>
<feature type="signal peptide" evidence="1">
    <location>
        <begin position="1"/>
        <end position="23"/>
    </location>
</feature>
<gene>
    <name evidence="2" type="ORF">EHV08_06540</name>
</gene>
<dbReference type="OrthoDB" id="1068891at2"/>
<proteinExistence type="predicted"/>
<dbReference type="Proteomes" id="UP000278983">
    <property type="component" value="Unassembled WGS sequence"/>
</dbReference>
<accession>A0A3S0WKF5</accession>
<name>A0A3S0WKF5_9BACT</name>
<organism evidence="2 3">
    <name type="scientific">Prevotella koreensis</name>
    <dbReference type="NCBI Taxonomy" id="2490854"/>
    <lineage>
        <taxon>Bacteria</taxon>
        <taxon>Pseudomonadati</taxon>
        <taxon>Bacteroidota</taxon>
        <taxon>Bacteroidia</taxon>
        <taxon>Bacteroidales</taxon>
        <taxon>Prevotellaceae</taxon>
        <taxon>Prevotella</taxon>
    </lineage>
</organism>
<dbReference type="NCBIfam" id="TIGR04183">
    <property type="entry name" value="Por_Secre_tail"/>
    <property type="match status" value="1"/>
</dbReference>
<dbReference type="InterPro" id="IPR026444">
    <property type="entry name" value="Secre_tail"/>
</dbReference>
<evidence type="ECO:0000313" key="3">
    <source>
        <dbReference type="Proteomes" id="UP000278983"/>
    </source>
</evidence>
<evidence type="ECO:0000256" key="1">
    <source>
        <dbReference type="SAM" id="SignalP"/>
    </source>
</evidence>
<dbReference type="RefSeq" id="WP_126678607.1">
    <property type="nucleotide sequence ID" value="NZ_CAUTUZ010000004.1"/>
</dbReference>
<protein>
    <submittedName>
        <fullName evidence="2">T9SS type A sorting domain-containing protein</fullName>
    </submittedName>
</protein>
<comment type="caution">
    <text evidence="2">The sequence shown here is derived from an EMBL/GenBank/DDBJ whole genome shotgun (WGS) entry which is preliminary data.</text>
</comment>
<dbReference type="EMBL" id="RYYU01000001">
    <property type="protein sequence ID" value="RUL59449.1"/>
    <property type="molecule type" value="Genomic_DNA"/>
</dbReference>
<sequence>MSKRQIILVLTVIMTMAISTAQAQVKLVVTPKNGGKATEYTLQDIRKITFDNDGMHIIGTNITPEPVWALSDIKTITFDGVVTGIGDVVNNATGNISISRNGDMLYVHGLESGLRADAAIFDLSGKSLLRTKVADGEAIDIAALRQGVYIIKINNATYKFVKQ</sequence>
<keyword evidence="3" id="KW-1185">Reference proteome</keyword>
<dbReference type="AlphaFoldDB" id="A0A3S0WKF5"/>
<reference evidence="2 3" key="1">
    <citation type="submission" date="2018-12" db="EMBL/GenBank/DDBJ databases">
        <title>Genome sequencing of Prevotella sp. KCOM 3155 (= JS262).</title>
        <authorList>
            <person name="Kook J.-K."/>
            <person name="Park S.-N."/>
            <person name="Lim Y.K."/>
        </authorList>
    </citation>
    <scope>NUCLEOTIDE SEQUENCE [LARGE SCALE GENOMIC DNA]</scope>
    <source>
        <strain evidence="2 3">KCOM 3155</strain>
    </source>
</reference>
<keyword evidence="1" id="KW-0732">Signal</keyword>
<feature type="chain" id="PRO_5018694754" evidence="1">
    <location>
        <begin position="24"/>
        <end position="163"/>
    </location>
</feature>